<dbReference type="InterPro" id="IPR005628">
    <property type="entry name" value="GspK"/>
</dbReference>
<keyword evidence="9 11" id="KW-0472">Membrane</keyword>
<evidence type="ECO:0000256" key="6">
    <source>
        <dbReference type="ARBA" id="ARBA00022692"/>
    </source>
</evidence>
<evidence type="ECO:0000313" key="14">
    <source>
        <dbReference type="Proteomes" id="UP000318626"/>
    </source>
</evidence>
<comment type="similarity">
    <text evidence="2">Belongs to the GSP K family.</text>
</comment>
<evidence type="ECO:0000256" key="11">
    <source>
        <dbReference type="SAM" id="Phobius"/>
    </source>
</evidence>
<keyword evidence="6 11" id="KW-0812">Transmembrane</keyword>
<dbReference type="SUPFAM" id="SSF158544">
    <property type="entry name" value="GspK insert domain-like"/>
    <property type="match status" value="1"/>
</dbReference>
<reference evidence="14" key="1">
    <citation type="submission" date="2019-02" db="EMBL/GenBank/DDBJ databases">
        <title>Deep-cultivation of Planctomycetes and their phenomic and genomic characterization uncovers novel biology.</title>
        <authorList>
            <person name="Wiegand S."/>
            <person name="Jogler M."/>
            <person name="Boedeker C."/>
            <person name="Pinto D."/>
            <person name="Vollmers J."/>
            <person name="Rivas-Marin E."/>
            <person name="Kohn T."/>
            <person name="Peeters S.H."/>
            <person name="Heuer A."/>
            <person name="Rast P."/>
            <person name="Oberbeckmann S."/>
            <person name="Bunk B."/>
            <person name="Jeske O."/>
            <person name="Meyerdierks A."/>
            <person name="Storesund J.E."/>
            <person name="Kallscheuer N."/>
            <person name="Luecker S."/>
            <person name="Lage O.M."/>
            <person name="Pohl T."/>
            <person name="Merkel B.J."/>
            <person name="Hornburger P."/>
            <person name="Mueller R.-W."/>
            <person name="Bruemmer F."/>
            <person name="Labrenz M."/>
            <person name="Spormann A.M."/>
            <person name="Op den Camp H."/>
            <person name="Overmann J."/>
            <person name="Amann R."/>
            <person name="Jetten M.S.M."/>
            <person name="Mascher T."/>
            <person name="Medema M.H."/>
            <person name="Devos D.P."/>
            <person name="Kaster A.-K."/>
            <person name="Ovreas L."/>
            <person name="Rohde M."/>
            <person name="Galperin M.Y."/>
            <person name="Jogler C."/>
        </authorList>
    </citation>
    <scope>NUCLEOTIDE SEQUENCE [LARGE SCALE GENOMIC DNA]</scope>
    <source>
        <strain evidence="14">Pan97</strain>
    </source>
</reference>
<dbReference type="OrthoDB" id="260436at2"/>
<evidence type="ECO:0000256" key="2">
    <source>
        <dbReference type="ARBA" id="ARBA00007246"/>
    </source>
</evidence>
<dbReference type="PANTHER" id="PTHR38831:SF2">
    <property type="entry name" value="TYPE II SECRETION SYSTEM PROTEIN K"/>
    <property type="match status" value="1"/>
</dbReference>
<dbReference type="RefSeq" id="WP_144974105.1">
    <property type="nucleotide sequence ID" value="NZ_CP036289.1"/>
</dbReference>
<dbReference type="GO" id="GO:0009306">
    <property type="term" value="P:protein secretion"/>
    <property type="evidence" value="ECO:0007669"/>
    <property type="project" value="InterPro"/>
</dbReference>
<dbReference type="GO" id="GO:0005886">
    <property type="term" value="C:plasma membrane"/>
    <property type="evidence" value="ECO:0007669"/>
    <property type="project" value="UniProtKB-SubCell"/>
</dbReference>
<evidence type="ECO:0000256" key="7">
    <source>
        <dbReference type="ARBA" id="ARBA00022927"/>
    </source>
</evidence>
<evidence type="ECO:0000256" key="10">
    <source>
        <dbReference type="SAM" id="MobiDB-lite"/>
    </source>
</evidence>
<keyword evidence="4" id="KW-1003">Cell membrane</keyword>
<evidence type="ECO:0000256" key="3">
    <source>
        <dbReference type="ARBA" id="ARBA00022448"/>
    </source>
</evidence>
<evidence type="ECO:0000313" key="13">
    <source>
        <dbReference type="EMBL" id="QDU76181.1"/>
    </source>
</evidence>
<evidence type="ECO:0000256" key="8">
    <source>
        <dbReference type="ARBA" id="ARBA00022989"/>
    </source>
</evidence>
<evidence type="ECO:0000256" key="5">
    <source>
        <dbReference type="ARBA" id="ARBA00022519"/>
    </source>
</evidence>
<dbReference type="AlphaFoldDB" id="A0A518CAD2"/>
<name>A0A518CAD2_9BACT</name>
<sequence>MSTPRKRLRSKRGVVLFVVLVVVMMITLSAYAYTELMFIENKATHLTGRQIQARNVAESGIAMLSVFLEQEQELIDEQGGIYDNPDIMRGILVYPDESAESRGRFSVLAPALNADGSIEGIRFGLEDESSRVNLNALLMLEGQTEGSGRALLMALPGMNEEIADCILDYIDEDDEPRDLGAEFDYYNTLDPPYNPKNGPLETVEELLLVRGVTPELLFGRDTNRNGLVDDHEWAPPADGDQQAMEMLELVPDLGWSSYLTLVSMEKNYSDSGQPKIYLNEENLQTLHDNITAIFPVEYADFICAYRLYGGSGSQNSGGNSSGGSSGASGGGGSVSLDLSQQGQTKINNVLELIGASVQVQQGNRTVTMQSPFEDGIIAMNVYLPSMMDKMTINPSPIIPGRININQAPYEVLLGIPGMDEEIAGQILEQRLPVPDPEDPVTRHETWILLRGIVTTQQMISLSPFVCGGGDVYRAQVVGYFEDGSAFSRQEVVIDATQPQPKVMLWRDISELGRGHPLEVLGVELGLDDGQIN</sequence>
<keyword evidence="3" id="KW-0813">Transport</keyword>
<dbReference type="InterPro" id="IPR038072">
    <property type="entry name" value="GspK_central_sf"/>
</dbReference>
<dbReference type="PANTHER" id="PTHR38831">
    <property type="entry name" value="TYPE II SECRETION SYSTEM PROTEIN K"/>
    <property type="match status" value="1"/>
</dbReference>
<dbReference type="Proteomes" id="UP000318626">
    <property type="component" value="Chromosome"/>
</dbReference>
<dbReference type="Gene3D" id="1.10.40.60">
    <property type="entry name" value="EpsJ-like"/>
    <property type="match status" value="1"/>
</dbReference>
<evidence type="ECO:0000256" key="1">
    <source>
        <dbReference type="ARBA" id="ARBA00004533"/>
    </source>
</evidence>
<feature type="region of interest" description="Disordered" evidence="10">
    <location>
        <begin position="314"/>
        <end position="338"/>
    </location>
</feature>
<dbReference type="KEGG" id="bvo:Pan97_32260"/>
<protein>
    <submittedName>
        <fullName evidence="13">General secretion pathway protein K</fullName>
    </submittedName>
</protein>
<gene>
    <name evidence="13" type="ORF">Pan97_32260</name>
</gene>
<keyword evidence="14" id="KW-1185">Reference proteome</keyword>
<feature type="compositionally biased region" description="Gly residues" evidence="10">
    <location>
        <begin position="319"/>
        <end position="333"/>
    </location>
</feature>
<proteinExistence type="inferred from homology"/>
<comment type="subcellular location">
    <subcellularLocation>
        <location evidence="1">Cell inner membrane</location>
    </subcellularLocation>
</comment>
<keyword evidence="7" id="KW-0653">Protein transport</keyword>
<accession>A0A518CAD2</accession>
<evidence type="ECO:0000256" key="9">
    <source>
        <dbReference type="ARBA" id="ARBA00023136"/>
    </source>
</evidence>
<dbReference type="EMBL" id="CP036289">
    <property type="protein sequence ID" value="QDU76181.1"/>
    <property type="molecule type" value="Genomic_DNA"/>
</dbReference>
<keyword evidence="5" id="KW-0997">Cell inner membrane</keyword>
<evidence type="ECO:0000256" key="4">
    <source>
        <dbReference type="ARBA" id="ARBA00022475"/>
    </source>
</evidence>
<feature type="domain" description="T2SS protein K first SAM-like" evidence="12">
    <location>
        <begin position="130"/>
        <end position="216"/>
    </location>
</feature>
<organism evidence="13 14">
    <name type="scientific">Bremerella volcania</name>
    <dbReference type="NCBI Taxonomy" id="2527984"/>
    <lineage>
        <taxon>Bacteria</taxon>
        <taxon>Pseudomonadati</taxon>
        <taxon>Planctomycetota</taxon>
        <taxon>Planctomycetia</taxon>
        <taxon>Pirellulales</taxon>
        <taxon>Pirellulaceae</taxon>
        <taxon>Bremerella</taxon>
    </lineage>
</organism>
<dbReference type="Pfam" id="PF21687">
    <property type="entry name" value="T2SSK_1st"/>
    <property type="match status" value="1"/>
</dbReference>
<keyword evidence="8 11" id="KW-1133">Transmembrane helix</keyword>
<feature type="transmembrane region" description="Helical" evidence="11">
    <location>
        <begin position="12"/>
        <end position="33"/>
    </location>
</feature>
<evidence type="ECO:0000259" key="12">
    <source>
        <dbReference type="Pfam" id="PF21687"/>
    </source>
</evidence>
<dbReference type="InterPro" id="IPR049031">
    <property type="entry name" value="T2SSK_SAM-like_1st"/>
</dbReference>